<dbReference type="PANTHER" id="PTHR46117:SF2">
    <property type="entry name" value="UPSTREAM STIMULATORY FACTOR 2"/>
    <property type="match status" value="1"/>
</dbReference>
<keyword evidence="2" id="KW-0805">Transcription regulation</keyword>
<dbReference type="SUPFAM" id="SSF47459">
    <property type="entry name" value="HLH, helix-loop-helix DNA-binding domain"/>
    <property type="match status" value="1"/>
</dbReference>
<dbReference type="InterPro" id="IPR036638">
    <property type="entry name" value="HLH_DNA-bd_sf"/>
</dbReference>
<proteinExistence type="predicted"/>
<evidence type="ECO:0000256" key="5">
    <source>
        <dbReference type="SAM" id="MobiDB-lite"/>
    </source>
</evidence>
<dbReference type="GO" id="GO:0000978">
    <property type="term" value="F:RNA polymerase II cis-regulatory region sequence-specific DNA binding"/>
    <property type="evidence" value="ECO:0007669"/>
    <property type="project" value="TreeGrafter"/>
</dbReference>
<keyword evidence="8" id="KW-1185">Reference proteome</keyword>
<evidence type="ECO:0000256" key="1">
    <source>
        <dbReference type="ARBA" id="ARBA00004123"/>
    </source>
</evidence>
<name>S7PLP7_MYOBR</name>
<dbReference type="GO" id="GO:0005634">
    <property type="term" value="C:nucleus"/>
    <property type="evidence" value="ECO:0007669"/>
    <property type="project" value="UniProtKB-SubCell"/>
</dbReference>
<evidence type="ECO:0000259" key="6">
    <source>
        <dbReference type="PROSITE" id="PS50888"/>
    </source>
</evidence>
<dbReference type="GO" id="GO:0045944">
    <property type="term" value="P:positive regulation of transcription by RNA polymerase II"/>
    <property type="evidence" value="ECO:0007669"/>
    <property type="project" value="UniProtKB-ARBA"/>
</dbReference>
<protein>
    <submittedName>
        <fullName evidence="7">Upstream stimulatory factor 2</fullName>
    </submittedName>
</protein>
<evidence type="ECO:0000313" key="7">
    <source>
        <dbReference type="EMBL" id="EPQ09032.1"/>
    </source>
</evidence>
<dbReference type="InterPro" id="IPR051732">
    <property type="entry name" value="USF"/>
</dbReference>
<evidence type="ECO:0000313" key="8">
    <source>
        <dbReference type="Proteomes" id="UP000052978"/>
    </source>
</evidence>
<feature type="region of interest" description="Disordered" evidence="5">
    <location>
        <begin position="139"/>
        <end position="162"/>
    </location>
</feature>
<dbReference type="PANTHER" id="PTHR46117">
    <property type="entry name" value="FI24210P1"/>
    <property type="match status" value="1"/>
</dbReference>
<dbReference type="Gene3D" id="4.10.280.10">
    <property type="entry name" value="Helix-loop-helix DNA-binding domain"/>
    <property type="match status" value="1"/>
</dbReference>
<evidence type="ECO:0000256" key="2">
    <source>
        <dbReference type="ARBA" id="ARBA00023015"/>
    </source>
</evidence>
<dbReference type="PROSITE" id="PS50888">
    <property type="entry name" value="BHLH"/>
    <property type="match status" value="1"/>
</dbReference>
<dbReference type="Proteomes" id="UP000052978">
    <property type="component" value="Unassembled WGS sequence"/>
</dbReference>
<keyword evidence="4" id="KW-0539">Nucleus</keyword>
<dbReference type="AlphaFoldDB" id="S7PLP7"/>
<gene>
    <name evidence="7" type="ORF">D623_10034396</name>
</gene>
<evidence type="ECO:0000256" key="4">
    <source>
        <dbReference type="ARBA" id="ARBA00023242"/>
    </source>
</evidence>
<dbReference type="GO" id="GO:0000981">
    <property type="term" value="F:DNA-binding transcription factor activity, RNA polymerase II-specific"/>
    <property type="evidence" value="ECO:0007669"/>
    <property type="project" value="TreeGrafter"/>
</dbReference>
<sequence length="228" mass="25242">MDKMELTKAESNMNDLLQPAEQVEALALKTVSMARTDELWRPEAEEGIELQEGGRVRKGPEAEEQRVVAIAMTSVGRPHIQYRFRTENIGGQRPCRETMAVLVQTADQSLQARGQFYVGMTPQDVLQTGRQRTIATWTHPYSPKIDGTTTPQMRTQHNEMERKRRDKINNWVIQLSKTIPDCNADDSKAGASRGGIQSKACDCTRGTAPDEPVHAGDLPGGRAAADGQ</sequence>
<evidence type="ECO:0000256" key="3">
    <source>
        <dbReference type="ARBA" id="ARBA00023163"/>
    </source>
</evidence>
<dbReference type="Pfam" id="PF00010">
    <property type="entry name" value="HLH"/>
    <property type="match status" value="1"/>
</dbReference>
<organism evidence="7 8">
    <name type="scientific">Myotis brandtii</name>
    <name type="common">Brandt's bat</name>
    <dbReference type="NCBI Taxonomy" id="109478"/>
    <lineage>
        <taxon>Eukaryota</taxon>
        <taxon>Metazoa</taxon>
        <taxon>Chordata</taxon>
        <taxon>Craniata</taxon>
        <taxon>Vertebrata</taxon>
        <taxon>Euteleostomi</taxon>
        <taxon>Mammalia</taxon>
        <taxon>Eutheria</taxon>
        <taxon>Laurasiatheria</taxon>
        <taxon>Chiroptera</taxon>
        <taxon>Yangochiroptera</taxon>
        <taxon>Vespertilionidae</taxon>
        <taxon>Myotis</taxon>
    </lineage>
</organism>
<accession>S7PLP7</accession>
<feature type="region of interest" description="Disordered" evidence="5">
    <location>
        <begin position="182"/>
        <end position="228"/>
    </location>
</feature>
<keyword evidence="3" id="KW-0804">Transcription</keyword>
<dbReference type="EMBL" id="KE162617">
    <property type="protein sequence ID" value="EPQ09032.1"/>
    <property type="molecule type" value="Genomic_DNA"/>
</dbReference>
<dbReference type="GO" id="GO:0046983">
    <property type="term" value="F:protein dimerization activity"/>
    <property type="evidence" value="ECO:0007669"/>
    <property type="project" value="InterPro"/>
</dbReference>
<feature type="domain" description="BHLH" evidence="6">
    <location>
        <begin position="152"/>
        <end position="207"/>
    </location>
</feature>
<comment type="subcellular location">
    <subcellularLocation>
        <location evidence="1">Nucleus</location>
    </subcellularLocation>
</comment>
<reference evidence="7 8" key="1">
    <citation type="journal article" date="2013" name="Nat. Commun.">
        <title>Genome analysis reveals insights into physiology and longevity of the Brandt's bat Myotis brandtii.</title>
        <authorList>
            <person name="Seim I."/>
            <person name="Fang X."/>
            <person name="Xiong Z."/>
            <person name="Lobanov A.V."/>
            <person name="Huang Z."/>
            <person name="Ma S."/>
            <person name="Feng Y."/>
            <person name="Turanov A.A."/>
            <person name="Zhu Y."/>
            <person name="Lenz T.L."/>
            <person name="Gerashchenko M.V."/>
            <person name="Fan D."/>
            <person name="Hee Yim S."/>
            <person name="Yao X."/>
            <person name="Jordan D."/>
            <person name="Xiong Y."/>
            <person name="Ma Y."/>
            <person name="Lyapunov A.N."/>
            <person name="Chen G."/>
            <person name="Kulakova O.I."/>
            <person name="Sun Y."/>
            <person name="Lee S.G."/>
            <person name="Bronson R.T."/>
            <person name="Moskalev A.A."/>
            <person name="Sunyaev S.R."/>
            <person name="Zhang G."/>
            <person name="Krogh A."/>
            <person name="Wang J."/>
            <person name="Gladyshev V.N."/>
        </authorList>
    </citation>
    <scope>NUCLEOTIDE SEQUENCE [LARGE SCALE GENOMIC DNA]</scope>
</reference>
<dbReference type="InterPro" id="IPR011598">
    <property type="entry name" value="bHLH_dom"/>
</dbReference>